<dbReference type="SUPFAM" id="SSF49785">
    <property type="entry name" value="Galactose-binding domain-like"/>
    <property type="match status" value="1"/>
</dbReference>
<dbReference type="Proteomes" id="UP000694844">
    <property type="component" value="Chromosome 6"/>
</dbReference>
<dbReference type="InterPro" id="IPR008979">
    <property type="entry name" value="Galactose-bd-like_sf"/>
</dbReference>
<keyword evidence="2" id="KW-1185">Reference proteome</keyword>
<organism evidence="2 3">
    <name type="scientific">Crassostrea virginica</name>
    <name type="common">Eastern oyster</name>
    <dbReference type="NCBI Taxonomy" id="6565"/>
    <lineage>
        <taxon>Eukaryota</taxon>
        <taxon>Metazoa</taxon>
        <taxon>Spiralia</taxon>
        <taxon>Lophotrochozoa</taxon>
        <taxon>Mollusca</taxon>
        <taxon>Bivalvia</taxon>
        <taxon>Autobranchia</taxon>
        <taxon>Pteriomorphia</taxon>
        <taxon>Ostreida</taxon>
        <taxon>Ostreoidea</taxon>
        <taxon>Ostreidae</taxon>
        <taxon>Crassostrea</taxon>
    </lineage>
</organism>
<dbReference type="AlphaFoldDB" id="A0A8B8AE17"/>
<dbReference type="OrthoDB" id="547680at2759"/>
<keyword evidence="1" id="KW-0812">Transmembrane</keyword>
<evidence type="ECO:0000256" key="1">
    <source>
        <dbReference type="SAM" id="Phobius"/>
    </source>
</evidence>
<accession>A0A8B8AE17</accession>
<feature type="transmembrane region" description="Helical" evidence="1">
    <location>
        <begin position="298"/>
        <end position="318"/>
    </location>
</feature>
<keyword evidence="1" id="KW-0472">Membrane</keyword>
<name>A0A8B8AE17_CRAVI</name>
<reference evidence="3" key="1">
    <citation type="submission" date="2025-08" db="UniProtKB">
        <authorList>
            <consortium name="RefSeq"/>
        </authorList>
    </citation>
    <scope>IDENTIFICATION</scope>
    <source>
        <tissue evidence="3">Whole sample</tissue>
    </source>
</reference>
<dbReference type="Gene3D" id="2.60.120.260">
    <property type="entry name" value="Galactose-binding domain-like"/>
    <property type="match status" value="1"/>
</dbReference>
<dbReference type="Pfam" id="PF22633">
    <property type="entry name" value="F5_F8_type_C_2"/>
    <property type="match status" value="1"/>
</dbReference>
<dbReference type="GeneID" id="111101499"/>
<proteinExistence type="predicted"/>
<dbReference type="RefSeq" id="XP_022289727.1">
    <property type="nucleotide sequence ID" value="XM_022434019.1"/>
</dbReference>
<dbReference type="KEGG" id="cvn:111101499"/>
<protein>
    <submittedName>
        <fullName evidence="3">Uncharacterized protein LOC111101499</fullName>
    </submittedName>
</protein>
<keyword evidence="1" id="KW-1133">Transmembrane helix</keyword>
<sequence length="434" mass="48573">MIGECLLTFCILGGNSVWTYENIALNKTAWQQDTLLNFTAARAVDGRKDSLSIFGSDCVTSRYNFTAEWRVDLEDVVSIHHIFIQYATDNLPWDLNNVHTSRFLGFSVYISNTTKQEDGIMCFRDTNYTRATIPNPTNITCPYYGRYVIYYNNRTHLPSPVGYSKDAGNDLCEVEVYGCTTPGSYGENCSISCPKNCQDERCHIVEGTCFQCLNGYSGSTCNKVSNSNHGESGKNCSTPCPENCLDVLCEVVNETCFGCLEGDTGSNIYEGEMSTSMKNSGNSTTWMDVEETRNRYALLYWCGAVGVVVIVVIITIFVTKTGNLNSAKTSHSCCQNTSRGNAHFSTEDEIALQNLSTQMLPVRSEDRYPNENIYNEPLERTESCRKAQSRCSFVDQDNEMNIYSYNHLHEKPIQTCDDVYDVANPIFQSSAPSD</sequence>
<evidence type="ECO:0000313" key="2">
    <source>
        <dbReference type="Proteomes" id="UP000694844"/>
    </source>
</evidence>
<gene>
    <name evidence="3" type="primary">LOC111101499</name>
</gene>
<evidence type="ECO:0000313" key="3">
    <source>
        <dbReference type="RefSeq" id="XP_022289727.1"/>
    </source>
</evidence>